<evidence type="ECO:0000256" key="9">
    <source>
        <dbReference type="ARBA" id="ARBA00022842"/>
    </source>
</evidence>
<evidence type="ECO:0000256" key="18">
    <source>
        <dbReference type="SAM" id="MobiDB-lite"/>
    </source>
</evidence>
<evidence type="ECO:0000256" key="12">
    <source>
        <dbReference type="ARBA" id="ARBA00023128"/>
    </source>
</evidence>
<dbReference type="GO" id="GO:0005874">
    <property type="term" value="C:microtubule"/>
    <property type="evidence" value="ECO:0007669"/>
    <property type="project" value="TreeGrafter"/>
</dbReference>
<evidence type="ECO:0000256" key="11">
    <source>
        <dbReference type="ARBA" id="ARBA00022989"/>
    </source>
</evidence>
<dbReference type="InterPro" id="IPR000375">
    <property type="entry name" value="Dynamin_stalk"/>
</dbReference>
<evidence type="ECO:0000256" key="17">
    <source>
        <dbReference type="RuleBase" id="RU003932"/>
    </source>
</evidence>
<comment type="subcellular location">
    <subcellularLocation>
        <location evidence="1">Mitochondrion inner membrane</location>
    </subcellularLocation>
    <subcellularLocation>
        <location evidence="2">Mitochondrion intermembrane space</location>
    </subcellularLocation>
</comment>
<dbReference type="GO" id="GO:0005886">
    <property type="term" value="C:plasma membrane"/>
    <property type="evidence" value="ECO:0007669"/>
    <property type="project" value="TreeGrafter"/>
</dbReference>
<keyword evidence="9" id="KW-0460">Magnesium</keyword>
<evidence type="ECO:0000256" key="5">
    <source>
        <dbReference type="ARBA" id="ARBA00022723"/>
    </source>
</evidence>
<dbReference type="GO" id="GO:0005525">
    <property type="term" value="F:GTP binding"/>
    <property type="evidence" value="ECO:0007669"/>
    <property type="project" value="UniProtKB-KW"/>
</dbReference>
<evidence type="ECO:0000256" key="3">
    <source>
        <dbReference type="ARBA" id="ARBA00011980"/>
    </source>
</evidence>
<dbReference type="InterPro" id="IPR056495">
    <property type="entry name" value="LIS_MGM1"/>
</dbReference>
<dbReference type="GO" id="GO:0005758">
    <property type="term" value="C:mitochondrial intermembrane space"/>
    <property type="evidence" value="ECO:0007669"/>
    <property type="project" value="UniProtKB-SubCell"/>
</dbReference>
<evidence type="ECO:0000256" key="1">
    <source>
        <dbReference type="ARBA" id="ARBA00004273"/>
    </source>
</evidence>
<dbReference type="Gene3D" id="3.40.50.300">
    <property type="entry name" value="P-loop containing nucleotide triphosphate hydrolases"/>
    <property type="match status" value="1"/>
</dbReference>
<organism evidence="21 22">
    <name type="scientific">Thamnocephalis sphaerospora</name>
    <dbReference type="NCBI Taxonomy" id="78915"/>
    <lineage>
        <taxon>Eukaryota</taxon>
        <taxon>Fungi</taxon>
        <taxon>Fungi incertae sedis</taxon>
        <taxon>Zoopagomycota</taxon>
        <taxon>Zoopagomycotina</taxon>
        <taxon>Zoopagomycetes</taxon>
        <taxon>Zoopagales</taxon>
        <taxon>Sigmoideomycetaceae</taxon>
        <taxon>Thamnocephalis</taxon>
    </lineage>
</organism>
<keyword evidence="8 21" id="KW-0378">Hydrolase</keyword>
<dbReference type="GO" id="GO:0046872">
    <property type="term" value="F:metal ion binding"/>
    <property type="evidence" value="ECO:0007669"/>
    <property type="project" value="UniProtKB-KW"/>
</dbReference>
<comment type="similarity">
    <text evidence="17">Belongs to the TRAFAC class dynamin-like GTPase superfamily. Dynamin/Fzo/YdjA family.</text>
</comment>
<keyword evidence="22" id="KW-1185">Reference proteome</keyword>
<evidence type="ECO:0000256" key="15">
    <source>
        <dbReference type="ARBA" id="ARBA00023157"/>
    </source>
</evidence>
<feature type="domain" description="Dynamin-type G" evidence="20">
    <location>
        <begin position="41"/>
        <end position="304"/>
    </location>
</feature>
<dbReference type="InterPro" id="IPR022812">
    <property type="entry name" value="Dynamin"/>
</dbReference>
<reference evidence="22" key="1">
    <citation type="journal article" date="2018" name="Nat. Microbiol.">
        <title>Leveraging single-cell genomics to expand the fungal tree of life.</title>
        <authorList>
            <person name="Ahrendt S.R."/>
            <person name="Quandt C.A."/>
            <person name="Ciobanu D."/>
            <person name="Clum A."/>
            <person name="Salamov A."/>
            <person name="Andreopoulos B."/>
            <person name="Cheng J.F."/>
            <person name="Woyke T."/>
            <person name="Pelin A."/>
            <person name="Henrissat B."/>
            <person name="Reynolds N.K."/>
            <person name="Benny G.L."/>
            <person name="Smith M.E."/>
            <person name="James T.Y."/>
            <person name="Grigoriev I.V."/>
        </authorList>
    </citation>
    <scope>NUCLEOTIDE SEQUENCE [LARGE SCALE GENOMIC DNA]</scope>
    <source>
        <strain evidence="22">RSA 1356</strain>
    </source>
</reference>
<dbReference type="GO" id="GO:0031623">
    <property type="term" value="P:receptor internalization"/>
    <property type="evidence" value="ECO:0007669"/>
    <property type="project" value="TreeGrafter"/>
</dbReference>
<evidence type="ECO:0000256" key="8">
    <source>
        <dbReference type="ARBA" id="ARBA00022801"/>
    </source>
</evidence>
<dbReference type="GO" id="GO:0003924">
    <property type="term" value="F:GTPase activity"/>
    <property type="evidence" value="ECO:0007669"/>
    <property type="project" value="InterPro"/>
</dbReference>
<dbReference type="EC" id="3.6.5.5" evidence="3"/>
<evidence type="ECO:0000256" key="4">
    <source>
        <dbReference type="ARBA" id="ARBA00022692"/>
    </source>
</evidence>
<dbReference type="PROSITE" id="PS51718">
    <property type="entry name" value="G_DYNAMIN_2"/>
    <property type="match status" value="1"/>
</dbReference>
<dbReference type="PROSITE" id="PS00410">
    <property type="entry name" value="G_DYNAMIN_1"/>
    <property type="match status" value="1"/>
</dbReference>
<dbReference type="InterPro" id="IPR030381">
    <property type="entry name" value="G_DYNAMIN_dom"/>
</dbReference>
<evidence type="ECO:0000259" key="19">
    <source>
        <dbReference type="PROSITE" id="PS51388"/>
    </source>
</evidence>
<comment type="catalytic activity">
    <reaction evidence="16">
        <text>GTP + H2O = GDP + phosphate + H(+)</text>
        <dbReference type="Rhea" id="RHEA:19669"/>
        <dbReference type="ChEBI" id="CHEBI:15377"/>
        <dbReference type="ChEBI" id="CHEBI:15378"/>
        <dbReference type="ChEBI" id="CHEBI:37565"/>
        <dbReference type="ChEBI" id="CHEBI:43474"/>
        <dbReference type="ChEBI" id="CHEBI:58189"/>
        <dbReference type="EC" id="3.6.5.5"/>
    </reaction>
</comment>
<keyword evidence="6 17" id="KW-0547">Nucleotide-binding</keyword>
<protein>
    <recommendedName>
        <fullName evidence="3">dynamin GTPase</fullName>
        <ecNumber evidence="3">3.6.5.5</ecNumber>
    </recommendedName>
</protein>
<dbReference type="SMART" id="SM00053">
    <property type="entry name" value="DYNc"/>
    <property type="match status" value="1"/>
</dbReference>
<dbReference type="Pfam" id="PF24550">
    <property type="entry name" value="LIS_MGM1"/>
    <property type="match status" value="1"/>
</dbReference>
<sequence length="715" mass="80792">MSQTNRRSDADSAERNDALMELTRTLIEIRNILKTIKHDGTLQLPSIVVIGSQSSGKSSVLEAIVGQEFLPKGSNMVTRRPIELTLIHTPDSKEEYGEFPQLGLGKLSDFSRVRQTLTDLNMAVPAEECISPEPIELRIYSPNVPDLTLVDLPGYIQVHNRNQPELLKQKIASLCDIYIREPNIILAVCAADVDLANSEALLASRRADPLGVRTIGVLTKMDLVEPTAGVDLLRNSDYPLLLGYVGVVSKQRKARPGSKAVIPSGDAYFSAHSEYTQRDLQVGTSYLKTKLIKVLEENMRRSLHSIVDAVQTELDETRYQYKVHYNDRPISPESYAADSLDALKQAFKQFSTQFNRAEVRASVKGMLEQRALDICARLYWNDRRLADLPKASSDDLYWQRKLDLGVSSLTKCGVGRLSTQLVMDVLKHNLEQIVKIEPFPHHPGTQRTVSTFANDILRRKFHFAMDQVENTIKPFKFEVDCTQQEWEASVERATRLVEREMDMCARALRDANTRIGKRTLNTAIRYLEETAAHTTPKRIENNVFRATSAAPLPNAANNGSATATNASAAENDDAAAAPQPLLNPAVLDEARQAMALRDRLAILKLRHTALRSKQCRDKRRRIHCPEAFLEVVADKLTNTAVMFLQVELLNEFFFQFPREVDSRLYFGLDKQHVLAFAKENPRIEQQLELMSRKRKLEDVMDKLGYVMRQQERLAV</sequence>
<dbReference type="PANTHER" id="PTHR11566">
    <property type="entry name" value="DYNAMIN"/>
    <property type="match status" value="1"/>
</dbReference>
<dbReference type="PROSITE" id="PS51388">
    <property type="entry name" value="GED"/>
    <property type="match status" value="1"/>
</dbReference>
<dbReference type="PRINTS" id="PR00195">
    <property type="entry name" value="DYNAMIN"/>
</dbReference>
<evidence type="ECO:0000256" key="6">
    <source>
        <dbReference type="ARBA" id="ARBA00022741"/>
    </source>
</evidence>
<dbReference type="Pfam" id="PF01031">
    <property type="entry name" value="Dynamin_M"/>
    <property type="match status" value="1"/>
</dbReference>
<evidence type="ECO:0000313" key="21">
    <source>
        <dbReference type="EMBL" id="RKP10469.1"/>
    </source>
</evidence>
<dbReference type="InterPro" id="IPR019762">
    <property type="entry name" value="Dynamin_GTPase_CS"/>
</dbReference>
<feature type="region of interest" description="Disordered" evidence="18">
    <location>
        <begin position="550"/>
        <end position="573"/>
    </location>
</feature>
<name>A0A4V1IXB4_9FUNG</name>
<dbReference type="Pfam" id="PF00350">
    <property type="entry name" value="Dynamin_N"/>
    <property type="match status" value="1"/>
</dbReference>
<dbReference type="CDD" id="cd08771">
    <property type="entry name" value="DLP_1"/>
    <property type="match status" value="1"/>
</dbReference>
<feature type="domain" description="GED" evidence="19">
    <location>
        <begin position="618"/>
        <end position="711"/>
    </location>
</feature>
<dbReference type="STRING" id="78915.A0A4V1IXB4"/>
<keyword evidence="11" id="KW-1133">Transmembrane helix</keyword>
<keyword evidence="12" id="KW-0496">Mitochondrion</keyword>
<keyword evidence="5" id="KW-0479">Metal-binding</keyword>
<evidence type="ECO:0000256" key="14">
    <source>
        <dbReference type="ARBA" id="ARBA00023136"/>
    </source>
</evidence>
<keyword evidence="10" id="KW-0809">Transit peptide</keyword>
<evidence type="ECO:0000256" key="7">
    <source>
        <dbReference type="ARBA" id="ARBA00022792"/>
    </source>
</evidence>
<evidence type="ECO:0000256" key="16">
    <source>
        <dbReference type="ARBA" id="ARBA00048040"/>
    </source>
</evidence>
<dbReference type="InterPro" id="IPR027417">
    <property type="entry name" value="P-loop_NTPase"/>
</dbReference>
<keyword evidence="14" id="KW-0472">Membrane</keyword>
<dbReference type="FunFam" id="3.40.50.300:FF:000741">
    <property type="entry name" value="Putative mitochondrial dynamin GTPase"/>
    <property type="match status" value="1"/>
</dbReference>
<evidence type="ECO:0000256" key="13">
    <source>
        <dbReference type="ARBA" id="ARBA00023134"/>
    </source>
</evidence>
<accession>A0A4V1IXB4</accession>
<dbReference type="GO" id="GO:0008017">
    <property type="term" value="F:microtubule binding"/>
    <property type="evidence" value="ECO:0007669"/>
    <property type="project" value="TreeGrafter"/>
</dbReference>
<feature type="compositionally biased region" description="Low complexity" evidence="18">
    <location>
        <begin position="554"/>
        <end position="573"/>
    </location>
</feature>
<dbReference type="InterPro" id="IPR045063">
    <property type="entry name" value="Dynamin_N"/>
</dbReference>
<proteinExistence type="inferred from homology"/>
<evidence type="ECO:0000256" key="2">
    <source>
        <dbReference type="ARBA" id="ARBA00004569"/>
    </source>
</evidence>
<evidence type="ECO:0000256" key="10">
    <source>
        <dbReference type="ARBA" id="ARBA00022946"/>
    </source>
</evidence>
<evidence type="ECO:0000259" key="20">
    <source>
        <dbReference type="PROSITE" id="PS51718"/>
    </source>
</evidence>
<dbReference type="EMBL" id="KZ992451">
    <property type="protein sequence ID" value="RKP10469.1"/>
    <property type="molecule type" value="Genomic_DNA"/>
</dbReference>
<dbReference type="Proteomes" id="UP000271241">
    <property type="component" value="Unassembled WGS sequence"/>
</dbReference>
<dbReference type="PANTHER" id="PTHR11566:SF212">
    <property type="entry name" value="DYNAMIN"/>
    <property type="match status" value="1"/>
</dbReference>
<keyword evidence="15" id="KW-1015">Disulfide bond</keyword>
<gene>
    <name evidence="21" type="ORF">THASP1DRAFT_12800</name>
</gene>
<dbReference type="GO" id="GO:0005743">
    <property type="term" value="C:mitochondrial inner membrane"/>
    <property type="evidence" value="ECO:0007669"/>
    <property type="project" value="UniProtKB-SubCell"/>
</dbReference>
<keyword evidence="13 17" id="KW-0342">GTP-binding</keyword>
<dbReference type="InterPro" id="IPR020850">
    <property type="entry name" value="GED_dom"/>
</dbReference>
<dbReference type="GO" id="GO:0061024">
    <property type="term" value="P:membrane organization"/>
    <property type="evidence" value="ECO:0007669"/>
    <property type="project" value="UniProtKB-ARBA"/>
</dbReference>
<keyword evidence="7" id="KW-0999">Mitochondrion inner membrane</keyword>
<evidence type="ECO:0000313" key="22">
    <source>
        <dbReference type="Proteomes" id="UP000271241"/>
    </source>
</evidence>
<dbReference type="AlphaFoldDB" id="A0A4V1IXB4"/>
<dbReference type="InterPro" id="IPR001401">
    <property type="entry name" value="Dynamin_GTPase"/>
</dbReference>
<keyword evidence="4" id="KW-0812">Transmembrane</keyword>
<dbReference type="OrthoDB" id="5061070at2759"/>
<dbReference type="SUPFAM" id="SSF52540">
    <property type="entry name" value="P-loop containing nucleoside triphosphate hydrolases"/>
    <property type="match status" value="1"/>
</dbReference>